<organism evidence="2 3">
    <name type="scientific">Mucilaginibacter frigoritolerans</name>
    <dbReference type="NCBI Taxonomy" id="652788"/>
    <lineage>
        <taxon>Bacteria</taxon>
        <taxon>Pseudomonadati</taxon>
        <taxon>Bacteroidota</taxon>
        <taxon>Sphingobacteriia</taxon>
        <taxon>Sphingobacteriales</taxon>
        <taxon>Sphingobacteriaceae</taxon>
        <taxon>Mucilaginibacter</taxon>
    </lineage>
</organism>
<feature type="signal peptide" evidence="1">
    <location>
        <begin position="1"/>
        <end position="21"/>
    </location>
</feature>
<name>A0A562TKM1_9SPHI</name>
<dbReference type="Proteomes" id="UP000317010">
    <property type="component" value="Unassembled WGS sequence"/>
</dbReference>
<dbReference type="PROSITE" id="PS51257">
    <property type="entry name" value="PROKAR_LIPOPROTEIN"/>
    <property type="match status" value="1"/>
</dbReference>
<protein>
    <submittedName>
        <fullName evidence="2">Uncharacterized protein</fullName>
    </submittedName>
</protein>
<dbReference type="AlphaFoldDB" id="A0A562TKM1"/>
<reference evidence="2 3" key="1">
    <citation type="submission" date="2019-07" db="EMBL/GenBank/DDBJ databases">
        <title>Genomic Encyclopedia of Archaeal and Bacterial Type Strains, Phase II (KMG-II): from individual species to whole genera.</title>
        <authorList>
            <person name="Goeker M."/>
        </authorList>
    </citation>
    <scope>NUCLEOTIDE SEQUENCE [LARGE SCALE GENOMIC DNA]</scope>
    <source>
        <strain evidence="2 3">ATCC BAA-1854</strain>
    </source>
</reference>
<keyword evidence="3" id="KW-1185">Reference proteome</keyword>
<evidence type="ECO:0000313" key="2">
    <source>
        <dbReference type="EMBL" id="TWI94022.1"/>
    </source>
</evidence>
<proteinExistence type="predicted"/>
<keyword evidence="1" id="KW-0732">Signal</keyword>
<evidence type="ECO:0000256" key="1">
    <source>
        <dbReference type="SAM" id="SignalP"/>
    </source>
</evidence>
<accession>A0A562TKM1</accession>
<dbReference type="EMBL" id="VLLI01000022">
    <property type="protein sequence ID" value="TWI94022.1"/>
    <property type="molecule type" value="Genomic_DNA"/>
</dbReference>
<dbReference type="RefSeq" id="WP_144916736.1">
    <property type="nucleotide sequence ID" value="NZ_VLLI01000022.1"/>
</dbReference>
<gene>
    <name evidence="2" type="ORF">JN11_04839</name>
</gene>
<sequence>MKPLILFLCLLVLAGCNNSKSDITSIEFAKSWDFGPSQHLAIKIDSSLNYQFYGGEALHMDTNHVLKGYYSGKISKSLWDTLTDDLNQIDYKHLKKKLMSLDRNPKSSELSLLWNRD</sequence>
<comment type="caution">
    <text evidence="2">The sequence shown here is derived from an EMBL/GenBank/DDBJ whole genome shotgun (WGS) entry which is preliminary data.</text>
</comment>
<evidence type="ECO:0000313" key="3">
    <source>
        <dbReference type="Proteomes" id="UP000317010"/>
    </source>
</evidence>
<dbReference type="OrthoDB" id="799625at2"/>
<feature type="chain" id="PRO_5021896781" evidence="1">
    <location>
        <begin position="22"/>
        <end position="117"/>
    </location>
</feature>